<evidence type="ECO:0000259" key="1">
    <source>
        <dbReference type="Pfam" id="PF04195"/>
    </source>
</evidence>
<evidence type="ECO:0000313" key="3">
    <source>
        <dbReference type="Proteomes" id="UP001177003"/>
    </source>
</evidence>
<dbReference type="Proteomes" id="UP001177003">
    <property type="component" value="Chromosome 4"/>
</dbReference>
<keyword evidence="3" id="KW-1185">Reference proteome</keyword>
<dbReference type="AlphaFoldDB" id="A0AA35YWS7"/>
<reference evidence="2" key="1">
    <citation type="submission" date="2023-04" db="EMBL/GenBank/DDBJ databases">
        <authorList>
            <person name="Vijverberg K."/>
            <person name="Xiong W."/>
            <person name="Schranz E."/>
        </authorList>
    </citation>
    <scope>NUCLEOTIDE SEQUENCE</scope>
</reference>
<accession>A0AA35YWS7</accession>
<name>A0AA35YWS7_LACSI</name>
<proteinExistence type="predicted"/>
<organism evidence="2 3">
    <name type="scientific">Lactuca saligna</name>
    <name type="common">Willowleaf lettuce</name>
    <dbReference type="NCBI Taxonomy" id="75948"/>
    <lineage>
        <taxon>Eukaryota</taxon>
        <taxon>Viridiplantae</taxon>
        <taxon>Streptophyta</taxon>
        <taxon>Embryophyta</taxon>
        <taxon>Tracheophyta</taxon>
        <taxon>Spermatophyta</taxon>
        <taxon>Magnoliopsida</taxon>
        <taxon>eudicotyledons</taxon>
        <taxon>Gunneridae</taxon>
        <taxon>Pentapetalae</taxon>
        <taxon>asterids</taxon>
        <taxon>campanulids</taxon>
        <taxon>Asterales</taxon>
        <taxon>Asteraceae</taxon>
        <taxon>Cichorioideae</taxon>
        <taxon>Cichorieae</taxon>
        <taxon>Lactucinae</taxon>
        <taxon>Lactuca</taxon>
    </lineage>
</organism>
<protein>
    <recommendedName>
        <fullName evidence="1">Transposase (putative) gypsy type domain-containing protein</fullName>
    </recommendedName>
</protein>
<feature type="domain" description="Transposase (putative) gypsy type" evidence="1">
    <location>
        <begin position="50"/>
        <end position="110"/>
    </location>
</feature>
<dbReference type="EMBL" id="OX465080">
    <property type="protein sequence ID" value="CAI9281463.1"/>
    <property type="molecule type" value="Genomic_DNA"/>
</dbReference>
<dbReference type="InterPro" id="IPR007321">
    <property type="entry name" value="Transposase_28"/>
</dbReference>
<gene>
    <name evidence="2" type="ORF">LSALG_LOCUS21155</name>
</gene>
<evidence type="ECO:0000313" key="2">
    <source>
        <dbReference type="EMBL" id="CAI9281463.1"/>
    </source>
</evidence>
<dbReference type="Pfam" id="PF04195">
    <property type="entry name" value="Transposase_28"/>
    <property type="match status" value="1"/>
</dbReference>
<sequence>MDRYGRVPTAEEFKFLQDRFGFLPEHGVMIPAKGVSIYDRPPGKVRVPIPLFEAGLRLPTSDFFDMIVQHYSFTVNELTPSVVNKIVDFELICRSLGCVPTCWVFCYFLC</sequence>